<organism evidence="1 2">
    <name type="scientific">Batillaria attramentaria</name>
    <dbReference type="NCBI Taxonomy" id="370345"/>
    <lineage>
        <taxon>Eukaryota</taxon>
        <taxon>Metazoa</taxon>
        <taxon>Spiralia</taxon>
        <taxon>Lophotrochozoa</taxon>
        <taxon>Mollusca</taxon>
        <taxon>Gastropoda</taxon>
        <taxon>Caenogastropoda</taxon>
        <taxon>Sorbeoconcha</taxon>
        <taxon>Cerithioidea</taxon>
        <taxon>Batillariidae</taxon>
        <taxon>Batillaria</taxon>
    </lineage>
</organism>
<dbReference type="AlphaFoldDB" id="A0ABD0LE59"/>
<protein>
    <submittedName>
        <fullName evidence="1">Uncharacterized protein</fullName>
    </submittedName>
</protein>
<proteinExistence type="predicted"/>
<dbReference type="Proteomes" id="UP001519460">
    <property type="component" value="Unassembled WGS sequence"/>
</dbReference>
<gene>
    <name evidence="1" type="ORF">BaRGS_00011065</name>
</gene>
<sequence>MYSKGGGNGGEMLTFCQSAMLCFHCNKSAAFLVHCGRFPVAHTAHFMHIFAKHPLETNDATKTGEQIGKIGLYGFELFSPSTRKCTERWWGEGVYGGAARGTYAPHYTQGWDPFSTACISSVVRGFYLRVHICWRGPR</sequence>
<dbReference type="EMBL" id="JACVVK020000056">
    <property type="protein sequence ID" value="KAK7497670.1"/>
    <property type="molecule type" value="Genomic_DNA"/>
</dbReference>
<name>A0ABD0LE59_9CAEN</name>
<reference evidence="1 2" key="1">
    <citation type="journal article" date="2023" name="Sci. Data">
        <title>Genome assembly of the Korean intertidal mud-creeper Batillaria attramentaria.</title>
        <authorList>
            <person name="Patra A.K."/>
            <person name="Ho P.T."/>
            <person name="Jun S."/>
            <person name="Lee S.J."/>
            <person name="Kim Y."/>
            <person name="Won Y.J."/>
        </authorList>
    </citation>
    <scope>NUCLEOTIDE SEQUENCE [LARGE SCALE GENOMIC DNA]</scope>
    <source>
        <strain evidence="1">Wonlab-2016</strain>
    </source>
</reference>
<comment type="caution">
    <text evidence="1">The sequence shown here is derived from an EMBL/GenBank/DDBJ whole genome shotgun (WGS) entry which is preliminary data.</text>
</comment>
<evidence type="ECO:0000313" key="2">
    <source>
        <dbReference type="Proteomes" id="UP001519460"/>
    </source>
</evidence>
<evidence type="ECO:0000313" key="1">
    <source>
        <dbReference type="EMBL" id="KAK7497670.1"/>
    </source>
</evidence>
<accession>A0ABD0LE59</accession>
<keyword evidence="2" id="KW-1185">Reference proteome</keyword>